<evidence type="ECO:0000256" key="11">
    <source>
        <dbReference type="ARBA" id="ARBA00023136"/>
    </source>
</evidence>
<dbReference type="Pfam" id="PF05730">
    <property type="entry name" value="CFEM"/>
    <property type="match status" value="1"/>
</dbReference>
<evidence type="ECO:0000256" key="7">
    <source>
        <dbReference type="ARBA" id="ARBA00022622"/>
    </source>
</evidence>
<evidence type="ECO:0000256" key="4">
    <source>
        <dbReference type="ARBA" id="ARBA00022475"/>
    </source>
</evidence>
<comment type="caution">
    <text evidence="15">Lacks conserved residue(s) required for the propagation of feature annotation.</text>
</comment>
<dbReference type="GO" id="GO:0005886">
    <property type="term" value="C:plasma membrane"/>
    <property type="evidence" value="ECO:0007669"/>
    <property type="project" value="UniProtKB-SubCell"/>
</dbReference>
<keyword evidence="20" id="KW-1185">Reference proteome</keyword>
<evidence type="ECO:0000259" key="18">
    <source>
        <dbReference type="PROSITE" id="PS52012"/>
    </source>
</evidence>
<dbReference type="PANTHER" id="PTHR37928:SF2">
    <property type="entry name" value="GPI ANCHORED CFEM DOMAIN PROTEIN (AFU_ORTHOLOGUE AFUA_6G10580)"/>
    <property type="match status" value="1"/>
</dbReference>
<keyword evidence="10 15" id="KW-0408">Iron</keyword>
<feature type="domain" description="CFEM" evidence="18">
    <location>
        <begin position="1"/>
        <end position="111"/>
    </location>
</feature>
<keyword evidence="8 15" id="KW-0479">Metal-binding</keyword>
<comment type="similarity">
    <text evidence="3">Belongs to the RBT5 family.</text>
</comment>
<evidence type="ECO:0000313" key="20">
    <source>
        <dbReference type="Proteomes" id="UP000325780"/>
    </source>
</evidence>
<dbReference type="InterPro" id="IPR051735">
    <property type="entry name" value="CFEM_domain"/>
</dbReference>
<dbReference type="GO" id="GO:0046872">
    <property type="term" value="F:metal ion binding"/>
    <property type="evidence" value="ECO:0007669"/>
    <property type="project" value="UniProtKB-UniRule"/>
</dbReference>
<evidence type="ECO:0000256" key="3">
    <source>
        <dbReference type="ARBA" id="ARBA00010031"/>
    </source>
</evidence>
<evidence type="ECO:0000256" key="6">
    <source>
        <dbReference type="ARBA" id="ARBA00022617"/>
    </source>
</evidence>
<dbReference type="AlphaFoldDB" id="A0A5N6U0G9"/>
<comment type="subcellular location">
    <subcellularLocation>
        <location evidence="1">Cell membrane</location>
        <topology evidence="1">Lipid-anchor</topology>
        <topology evidence="1">GPI-anchor</topology>
    </subcellularLocation>
    <subcellularLocation>
        <location evidence="2">Secreted</location>
    </subcellularLocation>
</comment>
<keyword evidence="7" id="KW-0336">GPI-anchor</keyword>
<name>A0A5N6U0G9_ASPAV</name>
<keyword evidence="14" id="KW-0449">Lipoprotein</keyword>
<keyword evidence="5" id="KW-0964">Secreted</keyword>
<protein>
    <recommendedName>
        <fullName evidence="18">CFEM domain-containing protein</fullName>
    </recommendedName>
</protein>
<evidence type="ECO:0000256" key="10">
    <source>
        <dbReference type="ARBA" id="ARBA00023004"/>
    </source>
</evidence>
<evidence type="ECO:0000256" key="13">
    <source>
        <dbReference type="ARBA" id="ARBA00023180"/>
    </source>
</evidence>
<keyword evidence="4" id="KW-1003">Cell membrane</keyword>
<keyword evidence="13" id="KW-0325">Glycoprotein</keyword>
<feature type="signal peptide" evidence="17">
    <location>
        <begin position="1"/>
        <end position="19"/>
    </location>
</feature>
<accession>A0A5N6U0G9</accession>
<feature type="disulfide bond" evidence="15">
    <location>
        <begin position="41"/>
        <end position="48"/>
    </location>
</feature>
<dbReference type="GO" id="GO:0098552">
    <property type="term" value="C:side of membrane"/>
    <property type="evidence" value="ECO:0007669"/>
    <property type="project" value="UniProtKB-KW"/>
</dbReference>
<evidence type="ECO:0000256" key="14">
    <source>
        <dbReference type="ARBA" id="ARBA00023288"/>
    </source>
</evidence>
<evidence type="ECO:0000256" key="2">
    <source>
        <dbReference type="ARBA" id="ARBA00004613"/>
    </source>
</evidence>
<dbReference type="PROSITE" id="PS52012">
    <property type="entry name" value="CFEM"/>
    <property type="match status" value="1"/>
</dbReference>
<dbReference type="PANTHER" id="PTHR37928">
    <property type="entry name" value="CFEM DOMAIN PROTEIN (AFU_ORTHOLOGUE AFUA_6G14090)"/>
    <property type="match status" value="1"/>
</dbReference>
<organism evidence="19 20">
    <name type="scientific">Aspergillus avenaceus</name>
    <dbReference type="NCBI Taxonomy" id="36643"/>
    <lineage>
        <taxon>Eukaryota</taxon>
        <taxon>Fungi</taxon>
        <taxon>Dikarya</taxon>
        <taxon>Ascomycota</taxon>
        <taxon>Pezizomycotina</taxon>
        <taxon>Eurotiomycetes</taxon>
        <taxon>Eurotiomycetidae</taxon>
        <taxon>Eurotiales</taxon>
        <taxon>Aspergillaceae</taxon>
        <taxon>Aspergillus</taxon>
        <taxon>Aspergillus subgen. Circumdati</taxon>
    </lineage>
</organism>
<feature type="chain" id="PRO_5024808832" description="CFEM domain-containing protein" evidence="17">
    <location>
        <begin position="20"/>
        <end position="193"/>
    </location>
</feature>
<feature type="region of interest" description="Disordered" evidence="16">
    <location>
        <begin position="102"/>
        <end position="167"/>
    </location>
</feature>
<keyword evidence="6 15" id="KW-0349">Heme</keyword>
<evidence type="ECO:0000256" key="8">
    <source>
        <dbReference type="ARBA" id="ARBA00022723"/>
    </source>
</evidence>
<sequence length="193" mass="18775">MKLQYIPLTLAACLATVAAQGMDGLPDCAKDCATGSIPKKCQNIDVACICGDKNFINDIACCVSTKCSSEQQEAVIKFANQICSGAGVNDLPKSATCASGSSSAAQTSSGSSASTKSSSATTTGTNASASTTDMSGSSDSAAKPTSSDSSSSSKTATSSASSAATSSAGASLVQGNDMNLFAAVGAAAFALLA</sequence>
<keyword evidence="9 17" id="KW-0732">Signal</keyword>
<evidence type="ECO:0000256" key="16">
    <source>
        <dbReference type="SAM" id="MobiDB-lite"/>
    </source>
</evidence>
<evidence type="ECO:0000256" key="17">
    <source>
        <dbReference type="SAM" id="SignalP"/>
    </source>
</evidence>
<feature type="binding site" description="axial binding residue" evidence="15">
    <location>
        <position position="45"/>
    </location>
    <ligand>
        <name>heme</name>
        <dbReference type="ChEBI" id="CHEBI:30413"/>
    </ligand>
    <ligandPart>
        <name>Fe</name>
        <dbReference type="ChEBI" id="CHEBI:18248"/>
    </ligandPart>
</feature>
<dbReference type="EMBL" id="ML742058">
    <property type="protein sequence ID" value="KAE8152117.1"/>
    <property type="molecule type" value="Genomic_DNA"/>
</dbReference>
<dbReference type="GO" id="GO:0005576">
    <property type="term" value="C:extracellular region"/>
    <property type="evidence" value="ECO:0007669"/>
    <property type="project" value="UniProtKB-SubCell"/>
</dbReference>
<evidence type="ECO:0000313" key="19">
    <source>
        <dbReference type="EMBL" id="KAE8152117.1"/>
    </source>
</evidence>
<proteinExistence type="inferred from homology"/>
<evidence type="ECO:0000256" key="1">
    <source>
        <dbReference type="ARBA" id="ARBA00004609"/>
    </source>
</evidence>
<keyword evidence="11" id="KW-0472">Membrane</keyword>
<evidence type="ECO:0000256" key="15">
    <source>
        <dbReference type="PROSITE-ProRule" id="PRU01356"/>
    </source>
</evidence>
<keyword evidence="12 15" id="KW-1015">Disulfide bond</keyword>
<dbReference type="OrthoDB" id="3065412at2759"/>
<feature type="disulfide bond" evidence="15">
    <location>
        <begin position="50"/>
        <end position="83"/>
    </location>
</feature>
<evidence type="ECO:0000256" key="12">
    <source>
        <dbReference type="ARBA" id="ARBA00023157"/>
    </source>
</evidence>
<dbReference type="Proteomes" id="UP000325780">
    <property type="component" value="Unassembled WGS sequence"/>
</dbReference>
<dbReference type="SMART" id="SM00747">
    <property type="entry name" value="CFEM"/>
    <property type="match status" value="1"/>
</dbReference>
<gene>
    <name evidence="19" type="ORF">BDV25DRAFT_151595</name>
</gene>
<evidence type="ECO:0000256" key="9">
    <source>
        <dbReference type="ARBA" id="ARBA00022729"/>
    </source>
</evidence>
<dbReference type="InterPro" id="IPR008427">
    <property type="entry name" value="Extracellular_membr_CFEM_dom"/>
</dbReference>
<evidence type="ECO:0000256" key="5">
    <source>
        <dbReference type="ARBA" id="ARBA00022525"/>
    </source>
</evidence>
<reference evidence="19 20" key="1">
    <citation type="submission" date="2019-04" db="EMBL/GenBank/DDBJ databases">
        <title>Friends and foes A comparative genomics study of 23 Aspergillus species from section Flavi.</title>
        <authorList>
            <consortium name="DOE Joint Genome Institute"/>
            <person name="Kjaerbolling I."/>
            <person name="Vesth T."/>
            <person name="Frisvad J.C."/>
            <person name="Nybo J.L."/>
            <person name="Theobald S."/>
            <person name="Kildgaard S."/>
            <person name="Isbrandt T."/>
            <person name="Kuo A."/>
            <person name="Sato A."/>
            <person name="Lyhne E.K."/>
            <person name="Kogle M.E."/>
            <person name="Wiebenga A."/>
            <person name="Kun R.S."/>
            <person name="Lubbers R.J."/>
            <person name="Makela M.R."/>
            <person name="Barry K."/>
            <person name="Chovatia M."/>
            <person name="Clum A."/>
            <person name="Daum C."/>
            <person name="Haridas S."/>
            <person name="He G."/>
            <person name="LaButti K."/>
            <person name="Lipzen A."/>
            <person name="Mondo S."/>
            <person name="Riley R."/>
            <person name="Salamov A."/>
            <person name="Simmons B.A."/>
            <person name="Magnuson J.K."/>
            <person name="Henrissat B."/>
            <person name="Mortensen U.H."/>
            <person name="Larsen T.O."/>
            <person name="Devries R.P."/>
            <person name="Grigoriev I.V."/>
            <person name="Machida M."/>
            <person name="Baker S.E."/>
            <person name="Andersen M.R."/>
        </authorList>
    </citation>
    <scope>NUCLEOTIDE SEQUENCE [LARGE SCALE GENOMIC DNA]</scope>
    <source>
        <strain evidence="19 20">IBT 18842</strain>
    </source>
</reference>